<accession>A0A1L1PHK4</accession>
<keyword evidence="4" id="KW-1185">Reference proteome</keyword>
<dbReference type="Pfam" id="PF07589">
    <property type="entry name" value="PEP-CTERM"/>
    <property type="match status" value="1"/>
</dbReference>
<protein>
    <recommendedName>
        <fullName evidence="2">Ice-binding protein C-terminal domain-containing protein</fullName>
    </recommendedName>
</protein>
<gene>
    <name evidence="3" type="ORF">BN948_02687</name>
</gene>
<evidence type="ECO:0000259" key="2">
    <source>
        <dbReference type="Pfam" id="PF07589"/>
    </source>
</evidence>
<evidence type="ECO:0000256" key="1">
    <source>
        <dbReference type="SAM" id="SignalP"/>
    </source>
</evidence>
<dbReference type="InterPro" id="IPR013424">
    <property type="entry name" value="Ice-binding_C"/>
</dbReference>
<name>A0A1L1PHK4_HYDIT</name>
<keyword evidence="1" id="KW-0732">Signal</keyword>
<sequence length="264" mass="26809" precursor="true">MKLKLIAAAAALALSGAANAAIDVGTDGAGDFFLTMWDGSSSYTIDLNLQQNTLNTDLANPAGYSFSLNLASDALFNSFIAGANLGSLSWNLTAVETQGADTVTQTYSVLPPTGISNDNGRTMAAGVGAFAGLVNNGMTAQGSANSAVFAANTPGYANNPLGQNPFGPNNGGLLNFNNSGSLANNSFESGLGLVSMAFLATGTANSIYSPLSGALSPVRVYIGPDYTLHIAAVAAVPEPETYAMLLAGLGLMGAIARRRRQQQG</sequence>
<dbReference type="RefSeq" id="WP_009518426.1">
    <property type="nucleotide sequence ID" value="NZ_CCAE010000021.1"/>
</dbReference>
<evidence type="ECO:0000313" key="3">
    <source>
        <dbReference type="EMBL" id="CDN88254.1"/>
    </source>
</evidence>
<feature type="signal peptide" evidence="1">
    <location>
        <begin position="1"/>
        <end position="20"/>
    </location>
</feature>
<dbReference type="AlphaFoldDB" id="A0A1L1PHK4"/>
<reference evidence="4" key="1">
    <citation type="submission" date="2014-02" db="EMBL/GenBank/DDBJ databases">
        <authorList>
            <person name="Gan H."/>
        </authorList>
    </citation>
    <scope>NUCLEOTIDE SEQUENCE [LARGE SCALE GENOMIC DNA]</scope>
    <source>
        <strain evidence="4">S1</strain>
    </source>
</reference>
<organism evidence="3 4">
    <name type="scientific">Hydrogenophaga intermedia</name>
    <dbReference type="NCBI Taxonomy" id="65786"/>
    <lineage>
        <taxon>Bacteria</taxon>
        <taxon>Pseudomonadati</taxon>
        <taxon>Pseudomonadota</taxon>
        <taxon>Betaproteobacteria</taxon>
        <taxon>Burkholderiales</taxon>
        <taxon>Comamonadaceae</taxon>
        <taxon>Hydrogenophaga</taxon>
    </lineage>
</organism>
<feature type="domain" description="Ice-binding protein C-terminal" evidence="2">
    <location>
        <begin position="235"/>
        <end position="260"/>
    </location>
</feature>
<dbReference type="NCBIfam" id="TIGR02595">
    <property type="entry name" value="PEP_CTERM"/>
    <property type="match status" value="1"/>
</dbReference>
<evidence type="ECO:0000313" key="4">
    <source>
        <dbReference type="Proteomes" id="UP000028878"/>
    </source>
</evidence>
<dbReference type="EMBL" id="CCAE010000021">
    <property type="protein sequence ID" value="CDN88254.1"/>
    <property type="molecule type" value="Genomic_DNA"/>
</dbReference>
<reference evidence="4" key="2">
    <citation type="submission" date="2014-11" db="EMBL/GenBank/DDBJ databases">
        <title>Draft genome sequence of Hydrogenophaga intermedia S1.</title>
        <authorList>
            <person name="Gan H.M."/>
            <person name="Chew T.H."/>
            <person name="Stolz A."/>
        </authorList>
    </citation>
    <scope>NUCLEOTIDE SEQUENCE [LARGE SCALE GENOMIC DNA]</scope>
    <source>
        <strain evidence="4">S1</strain>
    </source>
</reference>
<feature type="chain" id="PRO_5009681409" description="Ice-binding protein C-terminal domain-containing protein" evidence="1">
    <location>
        <begin position="21"/>
        <end position="264"/>
    </location>
</feature>
<proteinExistence type="predicted"/>
<dbReference type="Proteomes" id="UP000028878">
    <property type="component" value="Unassembled WGS sequence"/>
</dbReference>